<organism evidence="5">
    <name type="scientific">Gongylonema pulchrum</name>
    <dbReference type="NCBI Taxonomy" id="637853"/>
    <lineage>
        <taxon>Eukaryota</taxon>
        <taxon>Metazoa</taxon>
        <taxon>Ecdysozoa</taxon>
        <taxon>Nematoda</taxon>
        <taxon>Chromadorea</taxon>
        <taxon>Rhabditida</taxon>
        <taxon>Spirurina</taxon>
        <taxon>Spiruromorpha</taxon>
        <taxon>Spiruroidea</taxon>
        <taxon>Gongylonematidae</taxon>
        <taxon>Gongylonema</taxon>
    </lineage>
</organism>
<accession>A0A183DZ03</accession>
<keyword evidence="4" id="KW-1185">Reference proteome</keyword>
<evidence type="ECO:0000256" key="1">
    <source>
        <dbReference type="ARBA" id="ARBA00022737"/>
    </source>
</evidence>
<dbReference type="PANTHER" id="PTHR24637:SF421">
    <property type="entry name" value="CUTICLE COLLAGEN DPY-2"/>
    <property type="match status" value="1"/>
</dbReference>
<feature type="region of interest" description="Disordered" evidence="2">
    <location>
        <begin position="179"/>
        <end position="214"/>
    </location>
</feature>
<evidence type="ECO:0000313" key="4">
    <source>
        <dbReference type="Proteomes" id="UP000271098"/>
    </source>
</evidence>
<proteinExistence type="predicted"/>
<feature type="region of interest" description="Disordered" evidence="2">
    <location>
        <begin position="247"/>
        <end position="283"/>
    </location>
</feature>
<protein>
    <submittedName>
        <fullName evidence="5">Collagen triple helix repeat protein</fullName>
    </submittedName>
</protein>
<gene>
    <name evidence="3" type="ORF">GPUH_LOCUS13944</name>
</gene>
<evidence type="ECO:0000256" key="2">
    <source>
        <dbReference type="SAM" id="MobiDB-lite"/>
    </source>
</evidence>
<dbReference type="WBParaSite" id="GPUH_0001395901-mRNA-1">
    <property type="protein sequence ID" value="GPUH_0001395901-mRNA-1"/>
    <property type="gene ID" value="GPUH_0001395901"/>
</dbReference>
<dbReference type="Gene3D" id="1.20.5.320">
    <property type="entry name" value="6-Phosphogluconate Dehydrogenase, domain 3"/>
    <property type="match status" value="1"/>
</dbReference>
<keyword evidence="1" id="KW-0677">Repeat</keyword>
<evidence type="ECO:0000313" key="3">
    <source>
        <dbReference type="EMBL" id="VDN23284.1"/>
    </source>
</evidence>
<evidence type="ECO:0000313" key="5">
    <source>
        <dbReference type="WBParaSite" id="GPUH_0001395901-mRNA-1"/>
    </source>
</evidence>
<reference evidence="3 4" key="2">
    <citation type="submission" date="2018-11" db="EMBL/GenBank/DDBJ databases">
        <authorList>
            <consortium name="Pathogen Informatics"/>
        </authorList>
    </citation>
    <scope>NUCLEOTIDE SEQUENCE [LARGE SCALE GENOMIC DNA]</scope>
</reference>
<dbReference type="Proteomes" id="UP000271098">
    <property type="component" value="Unassembled WGS sequence"/>
</dbReference>
<reference evidence="5" key="1">
    <citation type="submission" date="2016-06" db="UniProtKB">
        <authorList>
            <consortium name="WormBaseParasite"/>
        </authorList>
    </citation>
    <scope>IDENTIFICATION</scope>
</reference>
<name>A0A183DZ03_9BILA</name>
<feature type="region of interest" description="Disordered" evidence="2">
    <location>
        <begin position="134"/>
        <end position="160"/>
    </location>
</feature>
<sequence length="319" mass="33460">MTLKNLQREHDRLWNDIQTIQNQFRPKRQSAPLTETNPSSYVEFPRGFIPLPLKMYQVVEEDQGMPPAISPVERTTKTTVPFMINDHRIPYQASYVEAKNLAGADKFHAMQEELGRLVQDASSVMFRTELFDPMQCQGPPGPPGLDGTDGEDGQDGIPGLDGDTVLQMIMMPSDQCHICPPGPMGAPGGQGPQGPPGKRGPRGAPGARGQDGKKVVVAGPPGDPGPIGVPGAVGPAGPSGNDITTGIGAPGPMGSNGPEGEAGDVGPPGQPGPQGLQGLPGNDAGYCSCPTRLRNQISDPEVFYGPPAYPMPPVSSKIH</sequence>
<dbReference type="AlphaFoldDB" id="A0A183DZ03"/>
<dbReference type="EMBL" id="UYRT01080727">
    <property type="protein sequence ID" value="VDN23284.1"/>
    <property type="molecule type" value="Genomic_DNA"/>
</dbReference>
<dbReference type="PANTHER" id="PTHR24637">
    <property type="entry name" value="COLLAGEN"/>
    <property type="match status" value="1"/>
</dbReference>